<organism evidence="1 2">
    <name type="scientific">Arthrobacter sulfonylureivorans</name>
    <dbReference type="NCBI Taxonomy" id="2486855"/>
    <lineage>
        <taxon>Bacteria</taxon>
        <taxon>Bacillati</taxon>
        <taxon>Actinomycetota</taxon>
        <taxon>Actinomycetes</taxon>
        <taxon>Micrococcales</taxon>
        <taxon>Micrococcaceae</taxon>
        <taxon>Arthrobacter</taxon>
    </lineage>
</organism>
<protein>
    <recommendedName>
        <fullName evidence="3">DUF4177 domain-containing protein</fullName>
    </recommendedName>
</protein>
<dbReference type="RefSeq" id="WP_164745385.1">
    <property type="nucleotide sequence ID" value="NZ_CP093326.1"/>
</dbReference>
<evidence type="ECO:0000313" key="1">
    <source>
        <dbReference type="EMBL" id="UNK45123.1"/>
    </source>
</evidence>
<keyword evidence="2" id="KW-1185">Reference proteome</keyword>
<gene>
    <name evidence="1" type="ORF">MNQ99_14420</name>
</gene>
<dbReference type="EMBL" id="CP093326">
    <property type="protein sequence ID" value="UNK45123.1"/>
    <property type="molecule type" value="Genomic_DNA"/>
</dbReference>
<proteinExistence type="predicted"/>
<evidence type="ECO:0008006" key="3">
    <source>
        <dbReference type="Google" id="ProtNLM"/>
    </source>
</evidence>
<reference evidence="1 2" key="1">
    <citation type="submission" date="2022-03" db="EMBL/GenBank/DDBJ databases">
        <title>Isotopic signatures of nitrous oxide derived from detoxification processes.</title>
        <authorList>
            <person name="Behrendt U."/>
            <person name="Buchen C."/>
            <person name="Well R."/>
            <person name="Ulrich A."/>
            <person name="Rohe L."/>
            <person name="Kolb S."/>
            <person name="Schloter M."/>
            <person name="Horn M.A."/>
            <person name="Augustin J."/>
        </authorList>
    </citation>
    <scope>NUCLEOTIDE SEQUENCE [LARGE SCALE GENOMIC DNA]</scope>
    <source>
        <strain evidence="1 2">S4-C24</strain>
    </source>
</reference>
<accession>A0ABY3W7N3</accession>
<evidence type="ECO:0000313" key="2">
    <source>
        <dbReference type="Proteomes" id="UP000829069"/>
    </source>
</evidence>
<sequence>MVKVVGIIQPVETKELSAEGESYADARAAIEAQVPDGWRLLQVTVQ</sequence>
<name>A0ABY3W7N3_9MICC</name>
<dbReference type="Proteomes" id="UP000829069">
    <property type="component" value="Chromosome"/>
</dbReference>